<reference evidence="1 2" key="1">
    <citation type="submission" date="2019-04" db="EMBL/GenBank/DDBJ databases">
        <authorList>
            <person name="Poehlein A."/>
            <person name="Bengelsdorf F.R."/>
            <person name="Duerre P."/>
            <person name="Daniel R."/>
        </authorList>
    </citation>
    <scope>NUCLEOTIDE SEQUENCE [LARGE SCALE GENOMIC DNA]</scope>
    <source>
        <strain evidence="1 2">BS-1</strain>
    </source>
</reference>
<dbReference type="OrthoDB" id="1859984at2"/>
<protein>
    <submittedName>
        <fullName evidence="1">Uncharacterized protein</fullName>
    </submittedName>
</protein>
<accession>A0A4Z0YD59</accession>
<comment type="caution">
    <text evidence="1">The sequence shown here is derived from an EMBL/GenBank/DDBJ whole genome shotgun (WGS) entry which is preliminary data.</text>
</comment>
<gene>
    <name evidence="1" type="ORF">CAGA_05590</name>
</gene>
<evidence type="ECO:0000313" key="2">
    <source>
        <dbReference type="Proteomes" id="UP000297714"/>
    </source>
</evidence>
<keyword evidence="2" id="KW-1185">Reference proteome</keyword>
<dbReference type="EMBL" id="SRMQ01000002">
    <property type="protein sequence ID" value="TGJ77191.1"/>
    <property type="molecule type" value="Genomic_DNA"/>
</dbReference>
<name>A0A4Z0YD59_9FIRM</name>
<dbReference type="Proteomes" id="UP000297714">
    <property type="component" value="Unassembled WGS sequence"/>
</dbReference>
<dbReference type="AlphaFoldDB" id="A0A4Z0YD59"/>
<proteinExistence type="predicted"/>
<dbReference type="RefSeq" id="WP_135657493.1">
    <property type="nucleotide sequence ID" value="NZ_JAJUFJ010000015.1"/>
</dbReference>
<organism evidence="1 2">
    <name type="scientific">Caproiciproducens galactitolivorans</name>
    <dbReference type="NCBI Taxonomy" id="642589"/>
    <lineage>
        <taxon>Bacteria</taxon>
        <taxon>Bacillati</taxon>
        <taxon>Bacillota</taxon>
        <taxon>Clostridia</taxon>
        <taxon>Eubacteriales</taxon>
        <taxon>Acutalibacteraceae</taxon>
        <taxon>Caproiciproducens</taxon>
    </lineage>
</organism>
<evidence type="ECO:0000313" key="1">
    <source>
        <dbReference type="EMBL" id="TGJ77191.1"/>
    </source>
</evidence>
<sequence>MTRREILEGMFRKYGEAVSIRGNPVNAVLRPLQYKSNASLNLPTDYYDDLHYLYTGPAGHKLCIGDEIQGAVRNYVVKRADVAMMGGEELYVWAVLKMLAPDADREVCLEADGKRAAVADRYTVKCIQQSRTVSAWGEQEPVDTVQGRITYELTVENVRSIGGMDLCGLSNFNLIAVGNGVRTVYSGCRWKDIAASGGAGNTLCSSMTLVAAARTLVKEVQENG</sequence>